<feature type="region of interest" description="Disordered" evidence="7">
    <location>
        <begin position="420"/>
        <end position="446"/>
    </location>
</feature>
<name>A0A9P9Z9R1_9POAL</name>
<comment type="subcellular location">
    <subcellularLocation>
        <location evidence="1">Nucleus</location>
    </subcellularLocation>
</comment>
<feature type="compositionally biased region" description="Acidic residues" evidence="7">
    <location>
        <begin position="11"/>
        <end position="22"/>
    </location>
</feature>
<dbReference type="Pfam" id="PF05699">
    <property type="entry name" value="Dimer_Tnp_hAT"/>
    <property type="match status" value="1"/>
</dbReference>
<gene>
    <name evidence="10" type="ORF">LUZ63_016349</name>
</gene>
<dbReference type="InterPro" id="IPR008906">
    <property type="entry name" value="HATC_C_dom"/>
</dbReference>
<evidence type="ECO:0000256" key="4">
    <source>
        <dbReference type="ARBA" id="ARBA00022833"/>
    </source>
</evidence>
<evidence type="ECO:0000256" key="7">
    <source>
        <dbReference type="SAM" id="MobiDB-lite"/>
    </source>
</evidence>
<dbReference type="OrthoDB" id="1087855at2759"/>
<feature type="region of interest" description="Disordered" evidence="7">
    <location>
        <begin position="1"/>
        <end position="67"/>
    </location>
</feature>
<evidence type="ECO:0000256" key="3">
    <source>
        <dbReference type="ARBA" id="ARBA00022771"/>
    </source>
</evidence>
<dbReference type="SUPFAM" id="SSF53098">
    <property type="entry name" value="Ribonuclease H-like"/>
    <property type="match status" value="1"/>
</dbReference>
<evidence type="ECO:0000313" key="11">
    <source>
        <dbReference type="Proteomes" id="UP001151287"/>
    </source>
</evidence>
<dbReference type="PANTHER" id="PTHR46481">
    <property type="entry name" value="ZINC FINGER BED DOMAIN-CONTAINING PROTEIN 4"/>
    <property type="match status" value="1"/>
</dbReference>
<dbReference type="GO" id="GO:0008270">
    <property type="term" value="F:zinc ion binding"/>
    <property type="evidence" value="ECO:0007669"/>
    <property type="project" value="UniProtKB-KW"/>
</dbReference>
<evidence type="ECO:0000256" key="6">
    <source>
        <dbReference type="ARBA" id="ARBA00023242"/>
    </source>
</evidence>
<dbReference type="InterPro" id="IPR025525">
    <property type="entry name" value="hAT-like_transposase_RNase-H"/>
</dbReference>
<sequence>MAEPDNSASEPDLEYEAEDDDDTLHPDLTAEQVQNIEAEANAQDPQSAPQGERIESNAPEGSVQITKKRRFKENLTAEVWKHFTKGKIEDDGSYDAVCKYCGDRGFMALTCHYIDDSWRIRKRILSFIPLPAPHTGKHIAEALHNMLVMWNLDKRTFSLVLDNASSNDACIRELLSGSLKEALPVDGSVFHQRCGCHILNLIVQDGLSELTDQITKVRETMKYIRHSQARMERFRLAASQARASDRRPAWDVPTRWNSTYLMLDLALQLRPAIDRYAALDKNYKLKLDDEEWEAVEALMDSLKIFYRTTLKFSATKYPSLNFFFTEMCEVYINIKKMESSPYPFIVLMSQKMFPKWERYWTNGNTLLAIACVLDPRCKITVVEYYFKMMYPTNYEWYISNLNACISALFKEYLEAHSNKSQSQPGSSSRHQSQSTQACGASSTSSDMVNEIRAGLKDYMQGKKTAEPVKSELEEYLCEPLDETSLDEEFDILAWWKLKVPKYPVLSQLTRDILAVPASTVASESTFSISGRTLSPERSCLNDESMEALICAQDWLRARVAENGGDIGAPMWPSAEPVSDDTICGSL</sequence>
<evidence type="ECO:0000259" key="8">
    <source>
        <dbReference type="Pfam" id="PF05699"/>
    </source>
</evidence>
<feature type="compositionally biased region" description="Low complexity" evidence="7">
    <location>
        <begin position="420"/>
        <end position="436"/>
    </location>
</feature>
<dbReference type="AlphaFoldDB" id="A0A9P9Z9R1"/>
<proteinExistence type="predicted"/>
<dbReference type="Proteomes" id="UP001151287">
    <property type="component" value="Unassembled WGS sequence"/>
</dbReference>
<dbReference type="EMBL" id="JAMQYH010000005">
    <property type="protein sequence ID" value="KAJ1684959.1"/>
    <property type="molecule type" value="Genomic_DNA"/>
</dbReference>
<keyword evidence="3" id="KW-0863">Zinc-finger</keyword>
<dbReference type="PANTHER" id="PTHR46481:SF10">
    <property type="entry name" value="ZINC FINGER BED DOMAIN-CONTAINING PROTEIN 39"/>
    <property type="match status" value="1"/>
</dbReference>
<feature type="domain" description="HAT C-terminal dimerisation" evidence="8">
    <location>
        <begin position="471"/>
        <end position="555"/>
    </location>
</feature>
<keyword evidence="6" id="KW-0539">Nucleus</keyword>
<evidence type="ECO:0000256" key="2">
    <source>
        <dbReference type="ARBA" id="ARBA00022723"/>
    </source>
</evidence>
<protein>
    <recommendedName>
        <fullName evidence="12">Transposase</fullName>
    </recommendedName>
</protein>
<evidence type="ECO:0000256" key="5">
    <source>
        <dbReference type="ARBA" id="ARBA00023125"/>
    </source>
</evidence>
<dbReference type="Pfam" id="PF14372">
    <property type="entry name" value="hAT-like_RNase-H"/>
    <property type="match status" value="1"/>
</dbReference>
<evidence type="ECO:0000313" key="10">
    <source>
        <dbReference type="EMBL" id="KAJ1684959.1"/>
    </source>
</evidence>
<dbReference type="GO" id="GO:0046983">
    <property type="term" value="F:protein dimerization activity"/>
    <property type="evidence" value="ECO:0007669"/>
    <property type="project" value="InterPro"/>
</dbReference>
<dbReference type="InterPro" id="IPR012337">
    <property type="entry name" value="RNaseH-like_sf"/>
</dbReference>
<accession>A0A9P9Z9R1</accession>
<feature type="domain" description="hAT-like transposase RNase-H fold" evidence="9">
    <location>
        <begin position="313"/>
        <end position="412"/>
    </location>
</feature>
<feature type="compositionally biased region" description="Polar residues" evidence="7">
    <location>
        <begin position="437"/>
        <end position="446"/>
    </location>
</feature>
<evidence type="ECO:0000259" key="9">
    <source>
        <dbReference type="Pfam" id="PF14372"/>
    </source>
</evidence>
<dbReference type="GO" id="GO:0003677">
    <property type="term" value="F:DNA binding"/>
    <property type="evidence" value="ECO:0007669"/>
    <property type="project" value="UniProtKB-KW"/>
</dbReference>
<reference evidence="10" key="1">
    <citation type="journal article" date="2022" name="Cell">
        <title>Repeat-based holocentromeres influence genome architecture and karyotype evolution.</title>
        <authorList>
            <person name="Hofstatter P.G."/>
            <person name="Thangavel G."/>
            <person name="Lux T."/>
            <person name="Neumann P."/>
            <person name="Vondrak T."/>
            <person name="Novak P."/>
            <person name="Zhang M."/>
            <person name="Costa L."/>
            <person name="Castellani M."/>
            <person name="Scott A."/>
            <person name="Toegelov H."/>
            <person name="Fuchs J."/>
            <person name="Mata-Sucre Y."/>
            <person name="Dias Y."/>
            <person name="Vanzela A.L.L."/>
            <person name="Huettel B."/>
            <person name="Almeida C.C.S."/>
            <person name="Simkova H."/>
            <person name="Souza G."/>
            <person name="Pedrosa-Harand A."/>
            <person name="Macas J."/>
            <person name="Mayer K.F.X."/>
            <person name="Houben A."/>
            <person name="Marques A."/>
        </authorList>
    </citation>
    <scope>NUCLEOTIDE SEQUENCE</scope>
    <source>
        <strain evidence="10">RhyBre1mFocal</strain>
    </source>
</reference>
<organism evidence="10 11">
    <name type="scientific">Rhynchospora breviuscula</name>
    <dbReference type="NCBI Taxonomy" id="2022672"/>
    <lineage>
        <taxon>Eukaryota</taxon>
        <taxon>Viridiplantae</taxon>
        <taxon>Streptophyta</taxon>
        <taxon>Embryophyta</taxon>
        <taxon>Tracheophyta</taxon>
        <taxon>Spermatophyta</taxon>
        <taxon>Magnoliopsida</taxon>
        <taxon>Liliopsida</taxon>
        <taxon>Poales</taxon>
        <taxon>Cyperaceae</taxon>
        <taxon>Cyperoideae</taxon>
        <taxon>Rhynchosporeae</taxon>
        <taxon>Rhynchospora</taxon>
    </lineage>
</organism>
<evidence type="ECO:0008006" key="12">
    <source>
        <dbReference type="Google" id="ProtNLM"/>
    </source>
</evidence>
<keyword evidence="11" id="KW-1185">Reference proteome</keyword>
<comment type="caution">
    <text evidence="10">The sequence shown here is derived from an EMBL/GenBank/DDBJ whole genome shotgun (WGS) entry which is preliminary data.</text>
</comment>
<keyword evidence="2" id="KW-0479">Metal-binding</keyword>
<dbReference type="GO" id="GO:0005634">
    <property type="term" value="C:nucleus"/>
    <property type="evidence" value="ECO:0007669"/>
    <property type="project" value="UniProtKB-SubCell"/>
</dbReference>
<evidence type="ECO:0000256" key="1">
    <source>
        <dbReference type="ARBA" id="ARBA00004123"/>
    </source>
</evidence>
<keyword evidence="4" id="KW-0862">Zinc</keyword>
<dbReference type="InterPro" id="IPR052035">
    <property type="entry name" value="ZnF_BED_domain_contain"/>
</dbReference>
<keyword evidence="5" id="KW-0238">DNA-binding</keyword>